<keyword evidence="3" id="KW-1185">Reference proteome</keyword>
<dbReference type="GO" id="GO:0003700">
    <property type="term" value="F:DNA-binding transcription factor activity"/>
    <property type="evidence" value="ECO:0007669"/>
    <property type="project" value="InterPro"/>
</dbReference>
<gene>
    <name evidence="2" type="ORF">IMSHALPRED_004533</name>
</gene>
<proteinExistence type="predicted"/>
<comment type="caution">
    <text evidence="2">The sequence shown here is derived from an EMBL/GenBank/DDBJ whole genome shotgun (WGS) entry which is preliminary data.</text>
</comment>
<feature type="region of interest" description="Disordered" evidence="1">
    <location>
        <begin position="102"/>
        <end position="167"/>
    </location>
</feature>
<protein>
    <recommendedName>
        <fullName evidence="4">BZIP domain-containing protein</fullName>
    </recommendedName>
</protein>
<sequence>MDRRREAESARRRNDGYYDFSPLGFLGDSHFTQSPYYSNQPNENAQVGPGLESSSNYTGPASHIVDPISYLPFHPQTPMDLDVLSAESYQRDYAQVNSMQPGREHAPLFGITADDRLRTNTPSPQADTSIRRLRKESLKGTSADETNSARQRGRPRLDTKDQTAAERRRTQIRLAQRAYRQRKETTISGLNDRVISLKKTIEDMHKTFCDFNDRAIASGIQKGAPPLAKHLKSTAERLSELAKNSTEESDVEEDDNDPGRSIQPVATEPRRGRQERELGPEPVSMLGYQTTFDEEEEEEEEEEDAGEIAAPPAQLALDNNLPLPDWIGTETMQQLRSEGPKSNTRGLRNMRPVQQHWVDVQDSNIEQFLRSKGLYLDGQYSVPYEPIDSSLGSDETSLPLPDSPYCSPSLNSSGGPHTPESTDTHWPNEAFSSGNQMFWNATTDLSKGSDMDLNDSLDDRSIRLLRP</sequence>
<name>A0A8H3IMJ0_9LECA</name>
<feature type="compositionally biased region" description="Acidic residues" evidence="1">
    <location>
        <begin position="292"/>
        <end position="306"/>
    </location>
</feature>
<feature type="compositionally biased region" description="Polar residues" evidence="1">
    <location>
        <begin position="30"/>
        <end position="45"/>
    </location>
</feature>
<dbReference type="InterPro" id="IPR046347">
    <property type="entry name" value="bZIP_sf"/>
</dbReference>
<dbReference type="Proteomes" id="UP000664534">
    <property type="component" value="Unassembled WGS sequence"/>
</dbReference>
<feature type="compositionally biased region" description="Basic and acidic residues" evidence="1">
    <location>
        <begin position="268"/>
        <end position="279"/>
    </location>
</feature>
<dbReference type="CDD" id="cd14688">
    <property type="entry name" value="bZIP_YAP"/>
    <property type="match status" value="1"/>
</dbReference>
<feature type="compositionally biased region" description="Polar residues" evidence="1">
    <location>
        <begin position="139"/>
        <end position="150"/>
    </location>
</feature>
<evidence type="ECO:0000256" key="1">
    <source>
        <dbReference type="SAM" id="MobiDB-lite"/>
    </source>
</evidence>
<feature type="region of interest" description="Disordered" evidence="1">
    <location>
        <begin position="386"/>
        <end position="433"/>
    </location>
</feature>
<dbReference type="OrthoDB" id="3555317at2759"/>
<feature type="compositionally biased region" description="Polar residues" evidence="1">
    <location>
        <begin position="119"/>
        <end position="128"/>
    </location>
</feature>
<evidence type="ECO:0000313" key="3">
    <source>
        <dbReference type="Proteomes" id="UP000664534"/>
    </source>
</evidence>
<feature type="region of interest" description="Disordered" evidence="1">
    <location>
        <begin position="238"/>
        <end position="311"/>
    </location>
</feature>
<feature type="compositionally biased region" description="Basic and acidic residues" evidence="1">
    <location>
        <begin position="1"/>
        <end position="16"/>
    </location>
</feature>
<feature type="compositionally biased region" description="Polar residues" evidence="1">
    <location>
        <begin position="406"/>
        <end position="433"/>
    </location>
</feature>
<feature type="compositionally biased region" description="Basic and acidic residues" evidence="1">
    <location>
        <begin position="155"/>
        <end position="167"/>
    </location>
</feature>
<dbReference type="AlphaFoldDB" id="A0A8H3IMJ0"/>
<dbReference type="PANTHER" id="PTHR40618:SF1">
    <property type="entry name" value="B-ZIP TRANSCRIPTION FACTOR (EUROFUNG)"/>
    <property type="match status" value="1"/>
</dbReference>
<organism evidence="2 3">
    <name type="scientific">Imshaugia aleurites</name>
    <dbReference type="NCBI Taxonomy" id="172621"/>
    <lineage>
        <taxon>Eukaryota</taxon>
        <taxon>Fungi</taxon>
        <taxon>Dikarya</taxon>
        <taxon>Ascomycota</taxon>
        <taxon>Pezizomycotina</taxon>
        <taxon>Lecanoromycetes</taxon>
        <taxon>OSLEUM clade</taxon>
        <taxon>Lecanoromycetidae</taxon>
        <taxon>Lecanorales</taxon>
        <taxon>Lecanorineae</taxon>
        <taxon>Parmeliaceae</taxon>
        <taxon>Imshaugia</taxon>
    </lineage>
</organism>
<dbReference type="EMBL" id="CAJPDT010000022">
    <property type="protein sequence ID" value="CAF9919134.1"/>
    <property type="molecule type" value="Genomic_DNA"/>
</dbReference>
<dbReference type="PANTHER" id="PTHR40618">
    <property type="entry name" value="B-ZIP TRANSCRIPTION FACTOR (EUROFUNG)-RELATED"/>
    <property type="match status" value="1"/>
</dbReference>
<evidence type="ECO:0008006" key="4">
    <source>
        <dbReference type="Google" id="ProtNLM"/>
    </source>
</evidence>
<dbReference type="Gene3D" id="1.20.5.170">
    <property type="match status" value="1"/>
</dbReference>
<accession>A0A8H3IMJ0</accession>
<reference evidence="2" key="1">
    <citation type="submission" date="2021-03" db="EMBL/GenBank/DDBJ databases">
        <authorList>
            <person name="Tagirdzhanova G."/>
        </authorList>
    </citation>
    <scope>NUCLEOTIDE SEQUENCE</scope>
</reference>
<dbReference type="SUPFAM" id="SSF57959">
    <property type="entry name" value="Leucine zipper domain"/>
    <property type="match status" value="1"/>
</dbReference>
<feature type="compositionally biased region" description="Acidic residues" evidence="1">
    <location>
        <begin position="247"/>
        <end position="256"/>
    </location>
</feature>
<feature type="region of interest" description="Disordered" evidence="1">
    <location>
        <begin position="1"/>
        <end position="60"/>
    </location>
</feature>
<evidence type="ECO:0000313" key="2">
    <source>
        <dbReference type="EMBL" id="CAF9919134.1"/>
    </source>
</evidence>